<evidence type="ECO:0008006" key="3">
    <source>
        <dbReference type="Google" id="ProtNLM"/>
    </source>
</evidence>
<sequence>MTVTMSTEVSRSLTDGWLAQDLDAWTRRVLRRHFDPEHGSPYWLKRRTELDFDPLGLTGYEDLAAFGHFDLTALRDLDPADLVPTAVPRPLGGRVWESGGTTGRPSRVFYTRDMSAHWAAWRLHGWRTSGFRPGATWIDACPSGPHIVGEETDYLADMCGSTVYSIDLDTRWIKQLIRGGRLVEMEEYVDHVVEQITDILDTCSVDYLRSTPATVHALINRRPDLMADLSGVYLGGTQFTSDAYRRFSEAMPGGIIGTTYGNTLGCANGIASPDGGATLPYVPNYPHITMSVVDKADPSRVVDYDEVGRVRLTVLHEDLFLPNILERDQAIRFRTSEQWPCDGVANVQPLQISSETPEGLY</sequence>
<keyword evidence="2" id="KW-1185">Reference proteome</keyword>
<proteinExistence type="predicted"/>
<accession>A0ABU0SNC3</accession>
<dbReference type="Gene3D" id="3.40.50.12780">
    <property type="entry name" value="N-terminal domain of ligase-like"/>
    <property type="match status" value="1"/>
</dbReference>
<dbReference type="SUPFAM" id="SSF56801">
    <property type="entry name" value="Acetyl-CoA synthetase-like"/>
    <property type="match status" value="1"/>
</dbReference>
<dbReference type="InterPro" id="IPR042099">
    <property type="entry name" value="ANL_N_sf"/>
</dbReference>
<dbReference type="Proteomes" id="UP001230328">
    <property type="component" value="Unassembled WGS sequence"/>
</dbReference>
<protein>
    <recommendedName>
        <fullName evidence="3">Arylcarboxylate reductase</fullName>
    </recommendedName>
</protein>
<evidence type="ECO:0000313" key="1">
    <source>
        <dbReference type="EMBL" id="MDQ1025069.1"/>
    </source>
</evidence>
<comment type="caution">
    <text evidence="1">The sequence shown here is derived from an EMBL/GenBank/DDBJ whole genome shotgun (WGS) entry which is preliminary data.</text>
</comment>
<dbReference type="EMBL" id="JAUSZI010000002">
    <property type="protein sequence ID" value="MDQ1025069.1"/>
    <property type="molecule type" value="Genomic_DNA"/>
</dbReference>
<gene>
    <name evidence="1" type="ORF">QF035_002651</name>
</gene>
<reference evidence="1 2" key="1">
    <citation type="submission" date="2023-07" db="EMBL/GenBank/DDBJ databases">
        <title>Comparative genomics of wheat-associated soil bacteria to identify genetic determinants of phenazine resistance.</title>
        <authorList>
            <person name="Mouncey N."/>
        </authorList>
    </citation>
    <scope>NUCLEOTIDE SEQUENCE [LARGE SCALE GENOMIC DNA]</scope>
    <source>
        <strain evidence="1 2">V2I4</strain>
    </source>
</reference>
<dbReference type="RefSeq" id="WP_307520379.1">
    <property type="nucleotide sequence ID" value="NZ_JAUSZI010000002.1"/>
</dbReference>
<organism evidence="1 2">
    <name type="scientific">Streptomyces umbrinus</name>
    <dbReference type="NCBI Taxonomy" id="67370"/>
    <lineage>
        <taxon>Bacteria</taxon>
        <taxon>Bacillati</taxon>
        <taxon>Actinomycetota</taxon>
        <taxon>Actinomycetes</taxon>
        <taxon>Kitasatosporales</taxon>
        <taxon>Streptomycetaceae</taxon>
        <taxon>Streptomyces</taxon>
        <taxon>Streptomyces phaeochromogenes group</taxon>
    </lineage>
</organism>
<evidence type="ECO:0000313" key="2">
    <source>
        <dbReference type="Proteomes" id="UP001230328"/>
    </source>
</evidence>
<name>A0ABU0SNC3_9ACTN</name>